<protein>
    <submittedName>
        <fullName evidence="2">Elongin BC and polycomb repressive complex 2 associated protein</fullName>
    </submittedName>
</protein>
<dbReference type="InterPro" id="IPR052119">
    <property type="entry name" value="ElonginBC-PRC2_ViralRestrict"/>
</dbReference>
<dbReference type="GO" id="GO:0006357">
    <property type="term" value="P:regulation of transcription by RNA polymerase II"/>
    <property type="evidence" value="ECO:0007669"/>
    <property type="project" value="Ensembl"/>
</dbReference>
<dbReference type="PANTHER" id="PTHR23187">
    <property type="entry name" value="FLJ44216 PROTEIN-RELATED"/>
    <property type="match status" value="1"/>
</dbReference>
<dbReference type="FunCoup" id="A0A7N4NJK9">
    <property type="interactions" value="75"/>
</dbReference>
<reference evidence="2" key="3">
    <citation type="submission" date="2025-09" db="UniProtKB">
        <authorList>
            <consortium name="Ensembl"/>
        </authorList>
    </citation>
    <scope>IDENTIFICATION</scope>
</reference>
<evidence type="ECO:0000313" key="2">
    <source>
        <dbReference type="Ensembl" id="ENSSHAP00000024393.1"/>
    </source>
</evidence>
<dbReference type="Proteomes" id="UP000007648">
    <property type="component" value="Unassembled WGS sequence"/>
</dbReference>
<sequence length="371" mass="38890">METLLPTSRPAVQAAPRASPCSPTPRKPRRGPQEFSPLCLRALAFCALAKLRGVTGDGRLGELGPRASVLVGPLCGSGRAQESLKWLPAKPGTSAGYSSDSDSTRAGDFSDGEDLGARMPSCSSEEEEDRGRPRVCFLRAAPASPPALSPPRDSRSSPAPSAPSLVPRRPASPLEAPGVEPPQLPPSHKDEGKAASPEGISPPVPPEASDPSNGTAGAGGAPDPAGDPRREHFDRLIRQSKLWCYAKGFVLDGPSLRRVSDRPSSSPTKAQARGPVKKRRRPVAPPRSAQARRPQASLPTKSSFSLLGSFPCPPALVVGEDGDLRPASSLKLCGASRPPPAHPLWRWQIGGPAIPEPPSLKFWGGWAESPG</sequence>
<feature type="compositionally biased region" description="Low complexity" evidence="1">
    <location>
        <begin position="156"/>
        <end position="174"/>
    </location>
</feature>
<gene>
    <name evidence="2" type="primary">EPOP</name>
</gene>
<organism evidence="2 3">
    <name type="scientific">Sarcophilus harrisii</name>
    <name type="common">Tasmanian devil</name>
    <name type="synonym">Sarcophilus laniarius</name>
    <dbReference type="NCBI Taxonomy" id="9305"/>
    <lineage>
        <taxon>Eukaryota</taxon>
        <taxon>Metazoa</taxon>
        <taxon>Chordata</taxon>
        <taxon>Craniata</taxon>
        <taxon>Vertebrata</taxon>
        <taxon>Euteleostomi</taxon>
        <taxon>Mammalia</taxon>
        <taxon>Metatheria</taxon>
        <taxon>Dasyuromorphia</taxon>
        <taxon>Dasyuridae</taxon>
        <taxon>Sarcophilus</taxon>
    </lineage>
</organism>
<dbReference type="GO" id="GO:0070449">
    <property type="term" value="C:elongin complex"/>
    <property type="evidence" value="ECO:0007669"/>
    <property type="project" value="Ensembl"/>
</dbReference>
<dbReference type="GO" id="GO:0048663">
    <property type="term" value="P:neuron fate commitment"/>
    <property type="evidence" value="ECO:0007669"/>
    <property type="project" value="Ensembl"/>
</dbReference>
<reference evidence="2 3" key="1">
    <citation type="journal article" date="2011" name="Proc. Natl. Acad. Sci. U.S.A.">
        <title>Genetic diversity and population structure of the endangered marsupial Sarcophilus harrisii (Tasmanian devil).</title>
        <authorList>
            <person name="Miller W."/>
            <person name="Hayes V.M."/>
            <person name="Ratan A."/>
            <person name="Petersen D.C."/>
            <person name="Wittekindt N.E."/>
            <person name="Miller J."/>
            <person name="Walenz B."/>
            <person name="Knight J."/>
            <person name="Qi J."/>
            <person name="Zhao F."/>
            <person name="Wang Q."/>
            <person name="Bedoya-Reina O.C."/>
            <person name="Katiyar N."/>
            <person name="Tomsho L.P."/>
            <person name="Kasson L.M."/>
            <person name="Hardie R.A."/>
            <person name="Woodbridge P."/>
            <person name="Tindall E.A."/>
            <person name="Bertelsen M.F."/>
            <person name="Dixon D."/>
            <person name="Pyecroft S."/>
            <person name="Helgen K.M."/>
            <person name="Lesk A.M."/>
            <person name="Pringle T.H."/>
            <person name="Patterson N."/>
            <person name="Zhang Y."/>
            <person name="Kreiss A."/>
            <person name="Woods G.M."/>
            <person name="Jones M.E."/>
            <person name="Schuster S.C."/>
        </authorList>
    </citation>
    <scope>NUCLEOTIDE SEQUENCE [LARGE SCALE GENOMIC DNA]</scope>
</reference>
<dbReference type="Ensembl" id="ENSSHAT00000040065.1">
    <property type="protein sequence ID" value="ENSSHAP00000024393.1"/>
    <property type="gene ID" value="ENSSHAG00000028219.1"/>
</dbReference>
<proteinExistence type="predicted"/>
<dbReference type="GO" id="GO:0003682">
    <property type="term" value="F:chromatin binding"/>
    <property type="evidence" value="ECO:0007669"/>
    <property type="project" value="Ensembl"/>
</dbReference>
<dbReference type="GO" id="GO:0044877">
    <property type="term" value="F:protein-containing complex binding"/>
    <property type="evidence" value="ECO:0007669"/>
    <property type="project" value="Ensembl"/>
</dbReference>
<dbReference type="GO" id="GO:0140673">
    <property type="term" value="P:transcription elongation-coupled chromatin remodeling"/>
    <property type="evidence" value="ECO:0007669"/>
    <property type="project" value="Ensembl"/>
</dbReference>
<dbReference type="GO" id="GO:0048863">
    <property type="term" value="P:stem cell differentiation"/>
    <property type="evidence" value="ECO:0007669"/>
    <property type="project" value="Ensembl"/>
</dbReference>
<keyword evidence="3" id="KW-1185">Reference proteome</keyword>
<dbReference type="Pfam" id="PF15223">
    <property type="entry name" value="EPOP"/>
    <property type="match status" value="1"/>
</dbReference>
<dbReference type="GeneTree" id="ENSGT00940000153451"/>
<dbReference type="PANTHER" id="PTHR23187:SF1">
    <property type="entry name" value="ELONGIN BC AND POLYCOMB REPRESSIVE COMPLEX 2-ASSOCIATED PROTEIN"/>
    <property type="match status" value="1"/>
</dbReference>
<accession>A0A7N4NJK9</accession>
<evidence type="ECO:0000256" key="1">
    <source>
        <dbReference type="SAM" id="MobiDB-lite"/>
    </source>
</evidence>
<dbReference type="InParanoid" id="A0A7N4NJK9"/>
<dbReference type="GO" id="GO:0035098">
    <property type="term" value="C:ESC/E(Z) complex"/>
    <property type="evidence" value="ECO:0007669"/>
    <property type="project" value="Ensembl"/>
</dbReference>
<feature type="region of interest" description="Disordered" evidence="1">
    <location>
        <begin position="254"/>
        <end position="304"/>
    </location>
</feature>
<feature type="region of interest" description="Disordered" evidence="1">
    <location>
        <begin position="86"/>
        <end position="233"/>
    </location>
</feature>
<feature type="region of interest" description="Disordered" evidence="1">
    <location>
        <begin position="1"/>
        <end position="33"/>
    </location>
</feature>
<feature type="compositionally biased region" description="Low complexity" evidence="1">
    <location>
        <begin position="286"/>
        <end position="297"/>
    </location>
</feature>
<reference evidence="2" key="2">
    <citation type="submission" date="2025-08" db="UniProtKB">
        <authorList>
            <consortium name="Ensembl"/>
        </authorList>
    </citation>
    <scope>IDENTIFICATION</scope>
</reference>
<dbReference type="InterPro" id="IPR027971">
    <property type="entry name" value="EPOP"/>
</dbReference>
<evidence type="ECO:0000313" key="3">
    <source>
        <dbReference type="Proteomes" id="UP000007648"/>
    </source>
</evidence>
<dbReference type="AlphaFoldDB" id="A0A7N4NJK9"/>
<name>A0A7N4NJK9_SARHA</name>